<feature type="transmembrane region" description="Helical" evidence="1">
    <location>
        <begin position="56"/>
        <end position="78"/>
    </location>
</feature>
<evidence type="ECO:0000256" key="1">
    <source>
        <dbReference type="SAM" id="Phobius"/>
    </source>
</evidence>
<gene>
    <name evidence="2" type="ORF">Fcan01_11561</name>
</gene>
<feature type="transmembrane region" description="Helical" evidence="1">
    <location>
        <begin position="276"/>
        <end position="296"/>
    </location>
</feature>
<evidence type="ECO:0000313" key="3">
    <source>
        <dbReference type="Proteomes" id="UP000198287"/>
    </source>
</evidence>
<keyword evidence="1" id="KW-1133">Transmembrane helix</keyword>
<feature type="transmembrane region" description="Helical" evidence="1">
    <location>
        <begin position="153"/>
        <end position="171"/>
    </location>
</feature>
<evidence type="ECO:0000313" key="2">
    <source>
        <dbReference type="EMBL" id="OXA54194.1"/>
    </source>
</evidence>
<dbReference type="EMBL" id="LNIX01000005">
    <property type="protein sequence ID" value="OXA54194.1"/>
    <property type="molecule type" value="Genomic_DNA"/>
</dbReference>
<evidence type="ECO:0008006" key="4">
    <source>
        <dbReference type="Google" id="ProtNLM"/>
    </source>
</evidence>
<organism evidence="2 3">
    <name type="scientific">Folsomia candida</name>
    <name type="common">Springtail</name>
    <dbReference type="NCBI Taxonomy" id="158441"/>
    <lineage>
        <taxon>Eukaryota</taxon>
        <taxon>Metazoa</taxon>
        <taxon>Ecdysozoa</taxon>
        <taxon>Arthropoda</taxon>
        <taxon>Hexapoda</taxon>
        <taxon>Collembola</taxon>
        <taxon>Entomobryomorpha</taxon>
        <taxon>Isotomoidea</taxon>
        <taxon>Isotomidae</taxon>
        <taxon>Proisotominae</taxon>
        <taxon>Folsomia</taxon>
    </lineage>
</organism>
<dbReference type="AlphaFoldDB" id="A0A226EAL7"/>
<dbReference type="Proteomes" id="UP000198287">
    <property type="component" value="Unassembled WGS sequence"/>
</dbReference>
<keyword evidence="3" id="KW-1185">Reference proteome</keyword>
<feature type="transmembrane region" description="Helical" evidence="1">
    <location>
        <begin position="90"/>
        <end position="115"/>
    </location>
</feature>
<feature type="transmembrane region" description="Helical" evidence="1">
    <location>
        <begin position="209"/>
        <end position="230"/>
    </location>
</feature>
<accession>A0A226EAL7</accession>
<sequence>MDNLLRKLVSPFSHLETSYLPVMTWLTKWSIRSFSIPITSEPGSKEFSVIKKIRHWVIYVCTALLWFFYNVTYSFWFYKNIYNSHGSLPIWQKVIAFYFLISYDMIFVLHICLLFRKRELPQVLKTCVWMEAKCISRGASDYTKINILSNLDAAKFSLFVIPVMLGALGSFRPCTPPSILNEVLLECRDGWGDQDAEMWLRVVNGAAQWYVWFSLPSVMIATISRVFLYPSVMVELWIKMIERQLDQYKFGIHGLSGFRVAQVFQNLVNSVMRKPLITIFVLLTMLSEITSLYVIITSWENISFGVSAFFYLMVIDYFVIIHITLHSLSKPYVVSVKLAKNMKSLRSQNAWFKKFLTSCPPLKVGMGDAFTGMNASHRKLLEIIPFPSC</sequence>
<reference evidence="2 3" key="1">
    <citation type="submission" date="2015-12" db="EMBL/GenBank/DDBJ databases">
        <title>The genome of Folsomia candida.</title>
        <authorList>
            <person name="Faddeeva A."/>
            <person name="Derks M.F."/>
            <person name="Anvar Y."/>
            <person name="Smit S."/>
            <person name="Van Straalen N."/>
            <person name="Roelofs D."/>
        </authorList>
    </citation>
    <scope>NUCLEOTIDE SEQUENCE [LARGE SCALE GENOMIC DNA]</scope>
    <source>
        <strain evidence="2 3">VU population</strain>
        <tissue evidence="2">Whole body</tissue>
    </source>
</reference>
<comment type="caution">
    <text evidence="2">The sequence shown here is derived from an EMBL/GenBank/DDBJ whole genome shotgun (WGS) entry which is preliminary data.</text>
</comment>
<name>A0A226EAL7_FOLCA</name>
<protein>
    <recommendedName>
        <fullName evidence="4">Gustatory receptor</fullName>
    </recommendedName>
</protein>
<feature type="transmembrane region" description="Helical" evidence="1">
    <location>
        <begin position="302"/>
        <end position="325"/>
    </location>
</feature>
<keyword evidence="1" id="KW-0812">Transmembrane</keyword>
<proteinExistence type="predicted"/>
<keyword evidence="1" id="KW-0472">Membrane</keyword>